<keyword evidence="9" id="KW-0456">Lyase</keyword>
<dbReference type="InterPro" id="IPR003817">
    <property type="entry name" value="PS_Dcarbxylase"/>
</dbReference>
<keyword evidence="5" id="KW-0210">Decarboxylase</keyword>
<evidence type="ECO:0000256" key="3">
    <source>
        <dbReference type="ARBA" id="ARBA00012243"/>
    </source>
</evidence>
<dbReference type="PANTHER" id="PTHR10067:SF6">
    <property type="entry name" value="PHOSPHATIDYLSERINE DECARBOXYLASE PROENZYME, MITOCHONDRIAL"/>
    <property type="match status" value="1"/>
</dbReference>
<accession>A0A2S5GEZ3</accession>
<evidence type="ECO:0000256" key="5">
    <source>
        <dbReference type="ARBA" id="ARBA00022793"/>
    </source>
</evidence>
<dbReference type="InterPro" id="IPR033177">
    <property type="entry name" value="PSD-B"/>
</dbReference>
<keyword evidence="14" id="KW-1185">Reference proteome</keyword>
<evidence type="ECO:0000256" key="10">
    <source>
        <dbReference type="ARBA" id="ARBA00023264"/>
    </source>
</evidence>
<evidence type="ECO:0000256" key="12">
    <source>
        <dbReference type="ARBA" id="ARBA00024326"/>
    </source>
</evidence>
<keyword evidence="10" id="KW-1208">Phospholipid metabolism</keyword>
<dbReference type="NCBIfam" id="NF002853">
    <property type="entry name" value="PRK03140.1"/>
    <property type="match status" value="1"/>
</dbReference>
<dbReference type="EMBL" id="PREZ01000002">
    <property type="protein sequence ID" value="PPA71485.1"/>
    <property type="molecule type" value="Genomic_DNA"/>
</dbReference>
<evidence type="ECO:0000313" key="13">
    <source>
        <dbReference type="EMBL" id="PPA71485.1"/>
    </source>
</evidence>
<evidence type="ECO:0000256" key="2">
    <source>
        <dbReference type="ARBA" id="ARBA00005189"/>
    </source>
</evidence>
<keyword evidence="6" id="KW-0443">Lipid metabolism</keyword>
<dbReference type="Proteomes" id="UP000239047">
    <property type="component" value="Unassembled WGS sequence"/>
</dbReference>
<sequence length="256" mass="28883">MKRFIYRKFVELTNGRTSSLIISKYSSSSLSKKIIPSYKKAFSIKDDEWEHPKEGYHSLQDFFTRKVLPDKRPIANDDNSIISPVDGTIEFAGTITEQDEYVVKGVHYSLEELVGSKKNAAVFKGGELMVLYLSPANYHRIHSPVTGEVVRQLIIGRSSYPVNKLGLTYGDQPLSRNYRVVSEVWTTKGQMAFIKVGAMFVNAIHLTNTSERWTKGEEIGLFRFGSTVILLAEQGVMTITKYSGAVHMGEEIARFK</sequence>
<evidence type="ECO:0000256" key="1">
    <source>
        <dbReference type="ARBA" id="ARBA00001928"/>
    </source>
</evidence>
<evidence type="ECO:0000256" key="4">
    <source>
        <dbReference type="ARBA" id="ARBA00022516"/>
    </source>
</evidence>
<name>A0A2S5GEZ3_9BACL</name>
<comment type="pathway">
    <text evidence="12">Phospholipid metabolism; phosphatidylethanolamine biosynthesis.</text>
</comment>
<comment type="pathway">
    <text evidence="2">Lipid metabolism.</text>
</comment>
<organism evidence="13 14">
    <name type="scientific">Jeotgalibacillus proteolyticus</name>
    <dbReference type="NCBI Taxonomy" id="2082395"/>
    <lineage>
        <taxon>Bacteria</taxon>
        <taxon>Bacillati</taxon>
        <taxon>Bacillota</taxon>
        <taxon>Bacilli</taxon>
        <taxon>Bacillales</taxon>
        <taxon>Caryophanaceae</taxon>
        <taxon>Jeotgalibacillus</taxon>
    </lineage>
</organism>
<evidence type="ECO:0000313" key="14">
    <source>
        <dbReference type="Proteomes" id="UP000239047"/>
    </source>
</evidence>
<dbReference type="EC" id="4.1.1.65" evidence="3"/>
<protein>
    <recommendedName>
        <fullName evidence="3">phosphatidylserine decarboxylase</fullName>
        <ecNumber evidence="3">4.1.1.65</ecNumber>
    </recommendedName>
</protein>
<keyword evidence="8" id="KW-0594">Phospholipid biosynthesis</keyword>
<dbReference type="RefSeq" id="WP_104056974.1">
    <property type="nucleotide sequence ID" value="NZ_PREZ01000002.1"/>
</dbReference>
<dbReference type="AlphaFoldDB" id="A0A2S5GEZ3"/>
<dbReference type="NCBIfam" id="TIGR00163">
    <property type="entry name" value="PS_decarb"/>
    <property type="match status" value="1"/>
</dbReference>
<keyword evidence="7" id="KW-0865">Zymogen</keyword>
<dbReference type="Pfam" id="PF02666">
    <property type="entry name" value="PS_Dcarbxylase"/>
    <property type="match status" value="1"/>
</dbReference>
<evidence type="ECO:0000256" key="6">
    <source>
        <dbReference type="ARBA" id="ARBA00023098"/>
    </source>
</evidence>
<dbReference type="GO" id="GO:0004609">
    <property type="term" value="F:phosphatidylserine decarboxylase activity"/>
    <property type="evidence" value="ECO:0007669"/>
    <property type="project" value="UniProtKB-EC"/>
</dbReference>
<reference evidence="13 14" key="1">
    <citation type="submission" date="2018-02" db="EMBL/GenBank/DDBJ databases">
        <title>Jeotgalibacillus proteolyticum sp. nov. a protease producing bacterium isolated from ocean sediments of Laizhou Bay.</title>
        <authorList>
            <person name="Li Y."/>
        </authorList>
    </citation>
    <scope>NUCLEOTIDE SEQUENCE [LARGE SCALE GENOMIC DNA]</scope>
    <source>
        <strain evidence="13 14">22-7</strain>
    </source>
</reference>
<evidence type="ECO:0000256" key="9">
    <source>
        <dbReference type="ARBA" id="ARBA00023239"/>
    </source>
</evidence>
<dbReference type="PANTHER" id="PTHR10067">
    <property type="entry name" value="PHOSPHATIDYLSERINE DECARBOXYLASE"/>
    <property type="match status" value="1"/>
</dbReference>
<dbReference type="UniPathway" id="UPA00558"/>
<gene>
    <name evidence="13" type="ORF">C4B60_05330</name>
</gene>
<keyword evidence="11" id="KW-0670">Pyruvate</keyword>
<comment type="cofactor">
    <cofactor evidence="1">
        <name>pyruvate</name>
        <dbReference type="ChEBI" id="CHEBI:15361"/>
    </cofactor>
</comment>
<evidence type="ECO:0000256" key="7">
    <source>
        <dbReference type="ARBA" id="ARBA00023145"/>
    </source>
</evidence>
<dbReference type="GO" id="GO:0006646">
    <property type="term" value="P:phosphatidylethanolamine biosynthetic process"/>
    <property type="evidence" value="ECO:0007669"/>
    <property type="project" value="UniProtKB-UniPathway"/>
</dbReference>
<evidence type="ECO:0000256" key="8">
    <source>
        <dbReference type="ARBA" id="ARBA00023209"/>
    </source>
</evidence>
<comment type="caution">
    <text evidence="13">The sequence shown here is derived from an EMBL/GenBank/DDBJ whole genome shotgun (WGS) entry which is preliminary data.</text>
</comment>
<dbReference type="OrthoDB" id="9802030at2"/>
<evidence type="ECO:0000256" key="11">
    <source>
        <dbReference type="ARBA" id="ARBA00023317"/>
    </source>
</evidence>
<keyword evidence="4" id="KW-0444">Lipid biosynthesis</keyword>
<proteinExistence type="predicted"/>